<dbReference type="EMBL" id="DRTT01000141">
    <property type="protein sequence ID" value="HHF98847.1"/>
    <property type="molecule type" value="Genomic_DNA"/>
</dbReference>
<dbReference type="Proteomes" id="UP000886070">
    <property type="component" value="Unassembled WGS sequence"/>
</dbReference>
<comment type="caution">
    <text evidence="1">The sequence shown here is derived from an EMBL/GenBank/DDBJ whole genome shotgun (WGS) entry which is preliminary data.</text>
</comment>
<dbReference type="AlphaFoldDB" id="A0A7V5LZ63"/>
<organism evidence="1">
    <name type="scientific">Aerophobetes bacterium</name>
    <dbReference type="NCBI Taxonomy" id="2030807"/>
    <lineage>
        <taxon>Bacteria</taxon>
        <taxon>Candidatus Aerophobota</taxon>
    </lineage>
</organism>
<dbReference type="Pfam" id="PF10133">
    <property type="entry name" value="CooT"/>
    <property type="match status" value="1"/>
</dbReference>
<protein>
    <submittedName>
        <fullName evidence="1">CooT family nickel-binding protein</fullName>
    </submittedName>
</protein>
<reference evidence="1" key="1">
    <citation type="journal article" date="2020" name="mSystems">
        <title>Genome- and Community-Level Interaction Insights into Carbon Utilization and Element Cycling Functions of Hydrothermarchaeota in Hydrothermal Sediment.</title>
        <authorList>
            <person name="Zhou Z."/>
            <person name="Liu Y."/>
            <person name="Xu W."/>
            <person name="Pan J."/>
            <person name="Luo Z.H."/>
            <person name="Li M."/>
        </authorList>
    </citation>
    <scope>NUCLEOTIDE SEQUENCE [LARGE SCALE GENOMIC DNA]</scope>
    <source>
        <strain evidence="1">HyVt-92</strain>
    </source>
</reference>
<name>A0A7V5LZ63_UNCAE</name>
<gene>
    <name evidence="1" type="ORF">ENL39_05105</name>
</gene>
<sequence length="65" mass="7573">MCLSKVYIEKEGKKELLIEEAAKVKIEENLVEILELLGDVKRLEGYKIKEIDFLNHFVILGKIKK</sequence>
<accession>A0A7V5LZ63</accession>
<dbReference type="InterPro" id="IPR019300">
    <property type="entry name" value="CooT"/>
</dbReference>
<evidence type="ECO:0000313" key="1">
    <source>
        <dbReference type="EMBL" id="HHF98847.1"/>
    </source>
</evidence>
<proteinExistence type="predicted"/>